<dbReference type="Pfam" id="PF08883">
    <property type="entry name" value="DOPA_dioxygen"/>
    <property type="match status" value="1"/>
</dbReference>
<accession>A0A6G0X499</accession>
<sequence>MPLVHRVQADPSTFLLDEQRGISKLARTMQLLEWHFHTYFDENDPVEIDKANAIRNALVDAPDDRPFVAVPLHHFFPDSDQVQPRDGPNYGLNMKPIGPHPFGSFETWVPIESFAAVFDWFLHNRNGLNILVHPLSNEDQRDHSERATWMGEPQTLKLSFLSTWRPNVALQYPHFGLGYSKKQEA</sequence>
<dbReference type="SUPFAM" id="SSF143410">
    <property type="entry name" value="DOPA-like"/>
    <property type="match status" value="1"/>
</dbReference>
<name>A0A6G0X499_9STRA</name>
<evidence type="ECO:0000313" key="2">
    <source>
        <dbReference type="Proteomes" id="UP000481153"/>
    </source>
</evidence>
<dbReference type="VEuPathDB" id="FungiDB:AeMF1_001472"/>
<dbReference type="Proteomes" id="UP000481153">
    <property type="component" value="Unassembled WGS sequence"/>
</dbReference>
<dbReference type="InterPro" id="IPR014980">
    <property type="entry name" value="DOPA_dioxygen"/>
</dbReference>
<comment type="caution">
    <text evidence="1">The sequence shown here is derived from an EMBL/GenBank/DDBJ whole genome shotgun (WGS) entry which is preliminary data.</text>
</comment>
<reference evidence="1 2" key="1">
    <citation type="submission" date="2019-07" db="EMBL/GenBank/DDBJ databases">
        <title>Genomics analysis of Aphanomyces spp. identifies a new class of oomycete effector associated with host adaptation.</title>
        <authorList>
            <person name="Gaulin E."/>
        </authorList>
    </citation>
    <scope>NUCLEOTIDE SEQUENCE [LARGE SCALE GENOMIC DNA]</scope>
    <source>
        <strain evidence="1 2">ATCC 201684</strain>
    </source>
</reference>
<evidence type="ECO:0000313" key="1">
    <source>
        <dbReference type="EMBL" id="KAF0734761.1"/>
    </source>
</evidence>
<dbReference type="AlphaFoldDB" id="A0A6G0X499"/>
<dbReference type="PANTHER" id="PTHR36423">
    <property type="entry name" value="AFR070WP"/>
    <property type="match status" value="1"/>
</dbReference>
<organism evidence="1 2">
    <name type="scientific">Aphanomyces euteiches</name>
    <dbReference type="NCBI Taxonomy" id="100861"/>
    <lineage>
        <taxon>Eukaryota</taxon>
        <taxon>Sar</taxon>
        <taxon>Stramenopiles</taxon>
        <taxon>Oomycota</taxon>
        <taxon>Saprolegniomycetes</taxon>
        <taxon>Saprolegniales</taxon>
        <taxon>Verrucalvaceae</taxon>
        <taxon>Aphanomyces</taxon>
    </lineage>
</organism>
<dbReference type="Gene3D" id="3.30.70.1240">
    <property type="entry name" value="DOPA-like domains"/>
    <property type="match status" value="1"/>
</dbReference>
<dbReference type="PANTHER" id="PTHR36423:SF2">
    <property type="entry name" value="AFR070WP"/>
    <property type="match status" value="1"/>
</dbReference>
<dbReference type="EMBL" id="VJMJ01000106">
    <property type="protein sequence ID" value="KAF0734761.1"/>
    <property type="molecule type" value="Genomic_DNA"/>
</dbReference>
<gene>
    <name evidence="1" type="ORF">Ae201684_008612</name>
</gene>
<proteinExistence type="predicted"/>
<keyword evidence="2" id="KW-1185">Reference proteome</keyword>
<protein>
    <submittedName>
        <fullName evidence="1">Uncharacterized protein</fullName>
    </submittedName>
</protein>
<dbReference type="InterPro" id="IPR023389">
    <property type="entry name" value="DOPA-like_sf"/>
</dbReference>